<keyword evidence="2" id="KW-0418">Kinase</keyword>
<sequence>MEKEGGYVNRPPLLDGDNYDYWKSRMTAFLKSIDSRTWKAVLKGWSHPVITNKEGVSTLELKAEEDCDSFKSPGPDDINFGFIKDFWYEMQGDVMRFISEFHRNGKLTKGLNVTFIALIPKVDSPQRLNDFRPISLLSSLYKILAKVLENRLRLVMGSVISGSQTAFVKDRQILDGILIANEVVDEARRSKKELMLFKVDFEKVYDSVDWGYLDDAMVDRNLFTGYSVGESNMVAVTHF</sequence>
<keyword evidence="3" id="KW-1185">Reference proteome</keyword>
<dbReference type="EMBL" id="LXQA010020344">
    <property type="protein sequence ID" value="MCH91399.1"/>
    <property type="molecule type" value="Genomic_DNA"/>
</dbReference>
<feature type="domain" description="Reverse transcriptase" evidence="1">
    <location>
        <begin position="119"/>
        <end position="217"/>
    </location>
</feature>
<keyword evidence="2" id="KW-0808">Transferase</keyword>
<keyword evidence="2" id="KW-0675">Receptor</keyword>
<organism evidence="2 3">
    <name type="scientific">Trifolium medium</name>
    <dbReference type="NCBI Taxonomy" id="97028"/>
    <lineage>
        <taxon>Eukaryota</taxon>
        <taxon>Viridiplantae</taxon>
        <taxon>Streptophyta</taxon>
        <taxon>Embryophyta</taxon>
        <taxon>Tracheophyta</taxon>
        <taxon>Spermatophyta</taxon>
        <taxon>Magnoliopsida</taxon>
        <taxon>eudicotyledons</taxon>
        <taxon>Gunneridae</taxon>
        <taxon>Pentapetalae</taxon>
        <taxon>rosids</taxon>
        <taxon>fabids</taxon>
        <taxon>Fabales</taxon>
        <taxon>Fabaceae</taxon>
        <taxon>Papilionoideae</taxon>
        <taxon>50 kb inversion clade</taxon>
        <taxon>NPAAA clade</taxon>
        <taxon>Hologalegina</taxon>
        <taxon>IRL clade</taxon>
        <taxon>Trifolieae</taxon>
        <taxon>Trifolium</taxon>
    </lineage>
</organism>
<dbReference type="CDD" id="cd01650">
    <property type="entry name" value="RT_nLTR_like"/>
    <property type="match status" value="1"/>
</dbReference>
<dbReference type="InterPro" id="IPR000477">
    <property type="entry name" value="RT_dom"/>
</dbReference>
<dbReference type="AlphaFoldDB" id="A0A392MWS7"/>
<proteinExistence type="predicted"/>
<dbReference type="InterPro" id="IPR043502">
    <property type="entry name" value="DNA/RNA_pol_sf"/>
</dbReference>
<gene>
    <name evidence="2" type="ORF">A2U01_0012326</name>
</gene>
<protein>
    <submittedName>
        <fullName evidence="2">Cysteine-rich receptor-like protein kinase</fullName>
    </submittedName>
</protein>
<name>A0A392MWS7_9FABA</name>
<dbReference type="SUPFAM" id="SSF56672">
    <property type="entry name" value="DNA/RNA polymerases"/>
    <property type="match status" value="1"/>
</dbReference>
<reference evidence="2 3" key="1">
    <citation type="journal article" date="2018" name="Front. Plant Sci.">
        <title>Red Clover (Trifolium pratense) and Zigzag Clover (T. medium) - A Picture of Genomic Similarities and Differences.</title>
        <authorList>
            <person name="Dluhosova J."/>
            <person name="Istvanek J."/>
            <person name="Nedelnik J."/>
            <person name="Repkova J."/>
        </authorList>
    </citation>
    <scope>NUCLEOTIDE SEQUENCE [LARGE SCALE GENOMIC DNA]</scope>
    <source>
        <strain evidence="3">cv. 10/8</strain>
        <tissue evidence="2">Leaf</tissue>
    </source>
</reference>
<dbReference type="GO" id="GO:0016301">
    <property type="term" value="F:kinase activity"/>
    <property type="evidence" value="ECO:0007669"/>
    <property type="project" value="UniProtKB-KW"/>
</dbReference>
<evidence type="ECO:0000259" key="1">
    <source>
        <dbReference type="Pfam" id="PF00078"/>
    </source>
</evidence>
<dbReference type="PANTHER" id="PTHR46890:SF48">
    <property type="entry name" value="RNA-DIRECTED DNA POLYMERASE"/>
    <property type="match status" value="1"/>
</dbReference>
<evidence type="ECO:0000313" key="2">
    <source>
        <dbReference type="EMBL" id="MCH91399.1"/>
    </source>
</evidence>
<dbReference type="InterPro" id="IPR052343">
    <property type="entry name" value="Retrotransposon-Effector_Assoc"/>
</dbReference>
<dbReference type="Pfam" id="PF00078">
    <property type="entry name" value="RVT_1"/>
    <property type="match status" value="1"/>
</dbReference>
<dbReference type="Proteomes" id="UP000265520">
    <property type="component" value="Unassembled WGS sequence"/>
</dbReference>
<comment type="caution">
    <text evidence="2">The sequence shown here is derived from an EMBL/GenBank/DDBJ whole genome shotgun (WGS) entry which is preliminary data.</text>
</comment>
<dbReference type="PANTHER" id="PTHR46890">
    <property type="entry name" value="NON-LTR RETROLELEMENT REVERSE TRANSCRIPTASE-LIKE PROTEIN-RELATED"/>
    <property type="match status" value="1"/>
</dbReference>
<accession>A0A392MWS7</accession>
<evidence type="ECO:0000313" key="3">
    <source>
        <dbReference type="Proteomes" id="UP000265520"/>
    </source>
</evidence>